<dbReference type="AlphaFoldDB" id="A0A9P4ISM9"/>
<name>A0A9P4ISM9_9PEZI</name>
<evidence type="ECO:0000256" key="1">
    <source>
        <dbReference type="SAM" id="SignalP"/>
    </source>
</evidence>
<evidence type="ECO:0000313" key="2">
    <source>
        <dbReference type="EMBL" id="KAF2147939.1"/>
    </source>
</evidence>
<sequence length="99" mass="11612">MTATATPVFVCIQLKLCLHVLIGSKPTPDQVRQANRAELRHWLGNIERWERNWIAKRTQHERRGENAEVEEAERVLRQCRSIKGLILRRLSSSSSRRLR</sequence>
<organism evidence="2 3">
    <name type="scientific">Myriangium duriaei CBS 260.36</name>
    <dbReference type="NCBI Taxonomy" id="1168546"/>
    <lineage>
        <taxon>Eukaryota</taxon>
        <taxon>Fungi</taxon>
        <taxon>Dikarya</taxon>
        <taxon>Ascomycota</taxon>
        <taxon>Pezizomycotina</taxon>
        <taxon>Dothideomycetes</taxon>
        <taxon>Dothideomycetidae</taxon>
        <taxon>Myriangiales</taxon>
        <taxon>Myriangiaceae</taxon>
        <taxon>Myriangium</taxon>
    </lineage>
</organism>
<comment type="caution">
    <text evidence="2">The sequence shown here is derived from an EMBL/GenBank/DDBJ whole genome shotgun (WGS) entry which is preliminary data.</text>
</comment>
<dbReference type="EMBL" id="ML996094">
    <property type="protein sequence ID" value="KAF2147939.1"/>
    <property type="molecule type" value="Genomic_DNA"/>
</dbReference>
<keyword evidence="3" id="KW-1185">Reference proteome</keyword>
<gene>
    <name evidence="2" type="ORF">K461DRAFT_66830</name>
</gene>
<proteinExistence type="predicted"/>
<feature type="signal peptide" evidence="1">
    <location>
        <begin position="1"/>
        <end position="23"/>
    </location>
</feature>
<evidence type="ECO:0000313" key="3">
    <source>
        <dbReference type="Proteomes" id="UP000799439"/>
    </source>
</evidence>
<accession>A0A9P4ISM9</accession>
<keyword evidence="1" id="KW-0732">Signal</keyword>
<reference evidence="2" key="1">
    <citation type="journal article" date="2020" name="Stud. Mycol.">
        <title>101 Dothideomycetes genomes: a test case for predicting lifestyles and emergence of pathogens.</title>
        <authorList>
            <person name="Haridas S."/>
            <person name="Albert R."/>
            <person name="Binder M."/>
            <person name="Bloem J."/>
            <person name="Labutti K."/>
            <person name="Salamov A."/>
            <person name="Andreopoulos B."/>
            <person name="Baker S."/>
            <person name="Barry K."/>
            <person name="Bills G."/>
            <person name="Bluhm B."/>
            <person name="Cannon C."/>
            <person name="Castanera R."/>
            <person name="Culley D."/>
            <person name="Daum C."/>
            <person name="Ezra D."/>
            <person name="Gonzalez J."/>
            <person name="Henrissat B."/>
            <person name="Kuo A."/>
            <person name="Liang C."/>
            <person name="Lipzen A."/>
            <person name="Lutzoni F."/>
            <person name="Magnuson J."/>
            <person name="Mondo S."/>
            <person name="Nolan M."/>
            <person name="Ohm R."/>
            <person name="Pangilinan J."/>
            <person name="Park H.-J."/>
            <person name="Ramirez L."/>
            <person name="Alfaro M."/>
            <person name="Sun H."/>
            <person name="Tritt A."/>
            <person name="Yoshinaga Y."/>
            <person name="Zwiers L.-H."/>
            <person name="Turgeon B."/>
            <person name="Goodwin S."/>
            <person name="Spatafora J."/>
            <person name="Crous P."/>
            <person name="Grigoriev I."/>
        </authorList>
    </citation>
    <scope>NUCLEOTIDE SEQUENCE</scope>
    <source>
        <strain evidence="2">CBS 260.36</strain>
    </source>
</reference>
<feature type="chain" id="PRO_5040260109" evidence="1">
    <location>
        <begin position="24"/>
        <end position="99"/>
    </location>
</feature>
<protein>
    <submittedName>
        <fullName evidence="2">Uncharacterized protein</fullName>
    </submittedName>
</protein>
<dbReference type="Proteomes" id="UP000799439">
    <property type="component" value="Unassembled WGS sequence"/>
</dbReference>